<keyword evidence="2 6" id="KW-0808">Transferase</keyword>
<dbReference type="SUPFAM" id="SSF53067">
    <property type="entry name" value="Actin-like ATPase domain"/>
    <property type="match status" value="2"/>
</dbReference>
<dbReference type="Pfam" id="PF02782">
    <property type="entry name" value="FGGY_C"/>
    <property type="match status" value="1"/>
</dbReference>
<dbReference type="InterPro" id="IPR018485">
    <property type="entry name" value="FGGY_C"/>
</dbReference>
<evidence type="ECO:0000256" key="2">
    <source>
        <dbReference type="ARBA" id="ARBA00022679"/>
    </source>
</evidence>
<gene>
    <name evidence="6" type="ORF">MNBD_GAMMA12-3741</name>
</gene>
<dbReference type="Gene3D" id="3.30.420.40">
    <property type="match status" value="2"/>
</dbReference>
<dbReference type="InterPro" id="IPR000577">
    <property type="entry name" value="Carb_kinase_FGGY"/>
</dbReference>
<accession>A0A3B0YYB6</accession>
<organism evidence="6">
    <name type="scientific">hydrothermal vent metagenome</name>
    <dbReference type="NCBI Taxonomy" id="652676"/>
    <lineage>
        <taxon>unclassified sequences</taxon>
        <taxon>metagenomes</taxon>
        <taxon>ecological metagenomes</taxon>
    </lineage>
</organism>
<comment type="similarity">
    <text evidence="1">Belongs to the FGGY kinase family.</text>
</comment>
<sequence>MQKFSVIDIGGQSVRLAVFDKRMSLLWLEKIPISTTISTKQSATFIEHDPDELITACRDLLSLCGRWSSTALSSFALATQRSSIICWDRSNGSALSNIISWQDTRATHLLNEVILQASVSESLSVRKIRQNIKKATGLYPSPHYGASKMSSTLLQMNLSFNNISAQNLLARKVTITPLISWMMAQVQVSIGFSVSHFGSRQKIHVIVDEGHAQRTMLWNIHDHQWDSKLLKDFKIPVEILPQVTCNLIKPCYFNAADKIRCELMIGDQAAALFANGLPHTDVCYINTGTGAFVLLPYDSSFTIPEELLDTIIYKDDSITLNAIEATINGAGSALLYCDQVTGVSQAQRPLYNMLEGLSNNACFLNGVGGLASPWWEPDFQSKFINCCSIFEKYQAVYESILFLIKKNFDCINKAVESTVLGTKAVDSDAVKAINKVVVSGGLSLDVRFCKALATLLKPPVYRNNIHEATVKGAAYILAHRECDKAGRLRLIADHYSDDEAISNLTLVNPLHDSEPLIRRYHFWDAAMGQAMARFERV</sequence>
<feature type="domain" description="Carbohydrate kinase FGGY N-terminal" evidence="4">
    <location>
        <begin position="6"/>
        <end position="244"/>
    </location>
</feature>
<evidence type="ECO:0000259" key="5">
    <source>
        <dbReference type="Pfam" id="PF02782"/>
    </source>
</evidence>
<name>A0A3B0YYB6_9ZZZZ</name>
<dbReference type="InterPro" id="IPR043129">
    <property type="entry name" value="ATPase_NBD"/>
</dbReference>
<dbReference type="AlphaFoldDB" id="A0A3B0YYB6"/>
<dbReference type="GO" id="GO:0005829">
    <property type="term" value="C:cytosol"/>
    <property type="evidence" value="ECO:0007669"/>
    <property type="project" value="TreeGrafter"/>
</dbReference>
<dbReference type="PIRSF" id="PIRSF000538">
    <property type="entry name" value="GlpK"/>
    <property type="match status" value="1"/>
</dbReference>
<evidence type="ECO:0000256" key="1">
    <source>
        <dbReference type="ARBA" id="ARBA00009156"/>
    </source>
</evidence>
<dbReference type="GO" id="GO:0004856">
    <property type="term" value="F:D-xylulokinase activity"/>
    <property type="evidence" value="ECO:0007669"/>
    <property type="project" value="TreeGrafter"/>
</dbReference>
<protein>
    <submittedName>
        <fullName evidence="6">Glycerol kinase</fullName>
        <ecNumber evidence="6">2.7.1.30</ecNumber>
    </submittedName>
</protein>
<evidence type="ECO:0000256" key="3">
    <source>
        <dbReference type="ARBA" id="ARBA00022777"/>
    </source>
</evidence>
<dbReference type="PANTHER" id="PTHR10196">
    <property type="entry name" value="SUGAR KINASE"/>
    <property type="match status" value="1"/>
</dbReference>
<dbReference type="EMBL" id="UOFL01000049">
    <property type="protein sequence ID" value="VAW73924.1"/>
    <property type="molecule type" value="Genomic_DNA"/>
</dbReference>
<evidence type="ECO:0000313" key="6">
    <source>
        <dbReference type="EMBL" id="VAW73924.1"/>
    </source>
</evidence>
<dbReference type="EC" id="2.7.1.30" evidence="6"/>
<dbReference type="Pfam" id="PF00370">
    <property type="entry name" value="FGGY_N"/>
    <property type="match status" value="1"/>
</dbReference>
<keyword evidence="3 6" id="KW-0418">Kinase</keyword>
<dbReference type="GO" id="GO:0004370">
    <property type="term" value="F:glycerol kinase activity"/>
    <property type="evidence" value="ECO:0007669"/>
    <property type="project" value="UniProtKB-EC"/>
</dbReference>
<evidence type="ECO:0000259" key="4">
    <source>
        <dbReference type="Pfam" id="PF00370"/>
    </source>
</evidence>
<feature type="domain" description="Carbohydrate kinase FGGY C-terminal" evidence="5">
    <location>
        <begin position="284"/>
        <end position="479"/>
    </location>
</feature>
<dbReference type="InterPro" id="IPR018484">
    <property type="entry name" value="FGGY_N"/>
</dbReference>
<proteinExistence type="inferred from homology"/>
<dbReference type="PANTHER" id="PTHR10196:SF57">
    <property type="entry name" value="XYLULOSE KINASE"/>
    <property type="match status" value="1"/>
</dbReference>
<dbReference type="GO" id="GO:0005997">
    <property type="term" value="P:xylulose metabolic process"/>
    <property type="evidence" value="ECO:0007669"/>
    <property type="project" value="TreeGrafter"/>
</dbReference>
<reference evidence="6" key="1">
    <citation type="submission" date="2018-06" db="EMBL/GenBank/DDBJ databases">
        <authorList>
            <person name="Zhirakovskaya E."/>
        </authorList>
    </citation>
    <scope>NUCLEOTIDE SEQUENCE</scope>
</reference>